<dbReference type="Proteomes" id="UP000807769">
    <property type="component" value="Unassembled WGS sequence"/>
</dbReference>
<proteinExistence type="predicted"/>
<dbReference type="AlphaFoldDB" id="A0A9P7E9H4"/>
<comment type="caution">
    <text evidence="1">The sequence shown here is derived from an EMBL/GenBank/DDBJ whole genome shotgun (WGS) entry which is preliminary data.</text>
</comment>
<dbReference type="EMBL" id="JABBWG010000020">
    <property type="protein sequence ID" value="KAG1814737.1"/>
    <property type="molecule type" value="Genomic_DNA"/>
</dbReference>
<reference evidence="1" key="1">
    <citation type="journal article" date="2020" name="New Phytol.">
        <title>Comparative genomics reveals dynamic genome evolution in host specialist ectomycorrhizal fungi.</title>
        <authorList>
            <person name="Lofgren L.A."/>
            <person name="Nguyen N.H."/>
            <person name="Vilgalys R."/>
            <person name="Ruytinx J."/>
            <person name="Liao H.L."/>
            <person name="Branco S."/>
            <person name="Kuo A."/>
            <person name="LaButti K."/>
            <person name="Lipzen A."/>
            <person name="Andreopoulos W."/>
            <person name="Pangilinan J."/>
            <person name="Riley R."/>
            <person name="Hundley H."/>
            <person name="Na H."/>
            <person name="Barry K."/>
            <person name="Grigoriev I.V."/>
            <person name="Stajich J.E."/>
            <person name="Kennedy P.G."/>
        </authorList>
    </citation>
    <scope>NUCLEOTIDE SEQUENCE</scope>
    <source>
        <strain evidence="1">MN1</strain>
    </source>
</reference>
<evidence type="ECO:0000313" key="2">
    <source>
        <dbReference type="Proteomes" id="UP000807769"/>
    </source>
</evidence>
<organism evidence="1 2">
    <name type="scientific">Suillus subaureus</name>
    <dbReference type="NCBI Taxonomy" id="48587"/>
    <lineage>
        <taxon>Eukaryota</taxon>
        <taxon>Fungi</taxon>
        <taxon>Dikarya</taxon>
        <taxon>Basidiomycota</taxon>
        <taxon>Agaricomycotina</taxon>
        <taxon>Agaricomycetes</taxon>
        <taxon>Agaricomycetidae</taxon>
        <taxon>Boletales</taxon>
        <taxon>Suillineae</taxon>
        <taxon>Suillaceae</taxon>
        <taxon>Suillus</taxon>
    </lineage>
</organism>
<name>A0A9P7E9H4_9AGAM</name>
<gene>
    <name evidence="1" type="ORF">BJ212DRAFT_1300520</name>
</gene>
<dbReference type="GeneID" id="64627016"/>
<protein>
    <submittedName>
        <fullName evidence="1">Uncharacterized protein</fullName>
    </submittedName>
</protein>
<dbReference type="RefSeq" id="XP_041192073.1">
    <property type="nucleotide sequence ID" value="XM_041332999.1"/>
</dbReference>
<keyword evidence="2" id="KW-1185">Reference proteome</keyword>
<sequence>MHPDLARFLQSLSIQVLCHLSEAPRLPKLTPTRNGGGGKKSLDHERDNFLALANANVKSNDEAPPKLRSAIEDALLAHMPSYGHYCPPPKPAFPTHPTLCRRQRRTLVSSSQTIKKTVILAEHAVTHGVTQHQCFRISQACRCTARILTAPPLPFSATPGESKNGGGPPEVTLAWEIPVKCGGFVRLRSGLAREGAAEAEALQKDNRTPTTISIPREL</sequence>
<evidence type="ECO:0000313" key="1">
    <source>
        <dbReference type="EMBL" id="KAG1814737.1"/>
    </source>
</evidence>
<accession>A0A9P7E9H4</accession>